<dbReference type="EMBL" id="AC093168">
    <property type="protein sequence ID" value="AAS07557.1"/>
    <property type="molecule type" value="Genomic_DNA"/>
</dbReference>
<sequence>MAAAQGHTGALAPAELPAWLGREMQNDHTAGEEELPRCGWDEP</sequence>
<protein>
    <submittedName>
        <fullName evidence="2">Uncharacterized protein WUGSC:H_NH0148M21.3</fullName>
    </submittedName>
</protein>
<reference evidence="2" key="1">
    <citation type="submission" date="2002-06" db="EMBL/GenBank/DDBJ databases">
        <authorList>
            <person name="Waterston R."/>
        </authorList>
    </citation>
    <scope>NUCLEOTIDE SEQUENCE</scope>
</reference>
<reference evidence="2" key="2">
    <citation type="journal article" date="2003" name="Nature">
        <title>The DNA sequence of human chromosome 7.</title>
        <authorList>
            <person name="Hillier L.W."/>
            <person name="Fulton R.S."/>
            <person name="Fulton L.A."/>
            <person name="Graves T.A."/>
            <person name="Pepin K.H."/>
            <person name="Wagner-McPherson C."/>
            <person name="Layman D."/>
            <person name="Maas J."/>
            <person name="Jaeger S."/>
            <person name="Walker R."/>
            <person name="Wylie K."/>
            <person name="Sekhon M."/>
            <person name="Becker M.C."/>
            <person name="O'Laughlin M.D."/>
            <person name="Schaller M.E."/>
            <person name="Fewell G.A."/>
            <person name="Delehaunty K.D."/>
            <person name="Miner T.L."/>
            <person name="Nash W.E."/>
            <person name="Cordes M."/>
            <person name="Du H."/>
            <person name="Sun H."/>
            <person name="Edwards J."/>
            <person name="Bradshaw-Cordum H."/>
            <person name="Ali J."/>
            <person name="Andrews S."/>
            <person name="Isak A."/>
            <person name="Vanbrunt A."/>
            <person name="Nguyen C."/>
            <person name="Du F."/>
            <person name="Lamar B."/>
            <person name="Courtney L."/>
            <person name="Kalicki J."/>
            <person name="Ozersky P."/>
            <person name="Bielicki L."/>
            <person name="Scott K."/>
            <person name="Holmes A."/>
            <person name="Harkins R."/>
            <person name="Harris A."/>
            <person name="Strong C.M."/>
            <person name="Hou S."/>
            <person name="Tomlinson C."/>
            <person name="Dauphin-Kohlberg S."/>
            <person name="Kozlowicz-Reilly A."/>
            <person name="Leonard S."/>
            <person name="Rohlfing T."/>
            <person name="Rock S.M."/>
            <person name="Tin-Wollam A.M."/>
            <person name="Abbott A."/>
            <person name="Minx P."/>
            <person name="Maupin R."/>
            <person name="Strowmatt C."/>
            <person name="Latreille P."/>
            <person name="Miller N."/>
            <person name="Johnson D."/>
            <person name="Murray J."/>
            <person name="Woessner J.P."/>
            <person name="Wendl M.C."/>
            <person name="Yang S.P."/>
            <person name="Schultz B.R."/>
            <person name="Wallis J.W."/>
            <person name="Spieth J."/>
            <person name="Bieri T.A."/>
            <person name="Nelson J.O."/>
            <person name="Berkowicz N."/>
            <person name="Wohldmann P.E."/>
            <person name="Cook L.L."/>
            <person name="Hickenbotham M.T."/>
            <person name="Eldred J."/>
            <person name="Williams D."/>
            <person name="Bedell J.A."/>
            <person name="Mardis E.R."/>
            <person name="Clifton S.W."/>
            <person name="Chissoe S.L."/>
            <person name="Marra M.A."/>
            <person name="Raymond C."/>
            <person name="Haugen E."/>
            <person name="Gillett W."/>
            <person name="Zhou Y."/>
            <person name="James R."/>
            <person name="Phelps K."/>
            <person name="Iadanoto S."/>
            <person name="Bubb K."/>
            <person name="Simms E."/>
            <person name="Levy R."/>
            <person name="Clendenning J."/>
            <person name="Kaul R."/>
            <person name="Kent W.J."/>
            <person name="Furey T.S."/>
            <person name="Baertsch R.A."/>
            <person name="Brent M.R."/>
            <person name="Keibler E."/>
            <person name="Flicek P."/>
            <person name="Bork P."/>
            <person name="Suyama M."/>
            <person name="Bailey J.A."/>
            <person name="Portnoy M.E."/>
            <person name="Torrents D."/>
            <person name="Chinwalla A.T."/>
            <person name="Gish W.R."/>
            <person name="Eddy S.R."/>
            <person name="McPherson J.D."/>
            <person name="Olson M.V."/>
            <person name="Eichler E.E."/>
            <person name="Green E.D."/>
            <person name="Waterston R.H."/>
            <person name="Wilson R.K."/>
        </authorList>
    </citation>
    <scope>NUCLEOTIDE SEQUENCE</scope>
</reference>
<reference evidence="2" key="3">
    <citation type="submission" date="2004-01" db="EMBL/GenBank/DDBJ databases">
        <authorList>
            <person name="Wilson R."/>
        </authorList>
    </citation>
    <scope>NUCLEOTIDE SEQUENCE</scope>
</reference>
<accession>Q75L81</accession>
<evidence type="ECO:0000256" key="1">
    <source>
        <dbReference type="SAM" id="MobiDB-lite"/>
    </source>
</evidence>
<feature type="region of interest" description="Disordered" evidence="1">
    <location>
        <begin position="1"/>
        <end position="43"/>
    </location>
</feature>
<organism evidence="2">
    <name type="scientific">Homo sapiens</name>
    <name type="common">Human</name>
    <dbReference type="NCBI Taxonomy" id="9606"/>
    <lineage>
        <taxon>Eukaryota</taxon>
        <taxon>Metazoa</taxon>
        <taxon>Chordata</taxon>
        <taxon>Craniata</taxon>
        <taxon>Vertebrata</taxon>
        <taxon>Euteleostomi</taxon>
        <taxon>Mammalia</taxon>
        <taxon>Eutheria</taxon>
        <taxon>Euarchontoglires</taxon>
        <taxon>Primates</taxon>
        <taxon>Haplorrhini</taxon>
        <taxon>Catarrhini</taxon>
        <taxon>Hominidae</taxon>
        <taxon>Homo</taxon>
    </lineage>
</organism>
<feature type="compositionally biased region" description="Basic and acidic residues" evidence="1">
    <location>
        <begin position="24"/>
        <end position="43"/>
    </location>
</feature>
<gene>
    <name evidence="2" type="primary">WUGSC:H_NH0148M21.3</name>
</gene>
<evidence type="ECO:0000313" key="2">
    <source>
        <dbReference type="EMBL" id="AAS07557.1"/>
    </source>
</evidence>
<dbReference type="AlphaFoldDB" id="Q75L81"/>
<proteinExistence type="predicted"/>
<name>Q75L81_HUMAN</name>